<sequence>MLRSLILIYFILKTGYMLFMLFYFLHELENHFLGSLCRCDSSGSYRYGSGPVSTTTDFVVSIMTHSLLVFFSLWVCFVMNFLFPLNQNYRGKLKDPRHQYWLASF</sequence>
<organism evidence="2">
    <name type="scientific">Picea glauca</name>
    <name type="common">White spruce</name>
    <name type="synonym">Pinus glauca</name>
    <dbReference type="NCBI Taxonomy" id="3330"/>
    <lineage>
        <taxon>Eukaryota</taxon>
        <taxon>Viridiplantae</taxon>
        <taxon>Streptophyta</taxon>
        <taxon>Embryophyta</taxon>
        <taxon>Tracheophyta</taxon>
        <taxon>Spermatophyta</taxon>
        <taxon>Pinopsida</taxon>
        <taxon>Pinidae</taxon>
        <taxon>Conifers I</taxon>
        <taxon>Pinales</taxon>
        <taxon>Pinaceae</taxon>
        <taxon>Picea</taxon>
    </lineage>
</organism>
<reference evidence="2" key="1">
    <citation type="journal article" date="2015" name="Genome Biol. Evol.">
        <title>Organellar Genomes of White Spruce (Picea glauca): Assembly and Annotation.</title>
        <authorList>
            <person name="Jackman S.D."/>
            <person name="Warren R.L."/>
            <person name="Gibb E.A."/>
            <person name="Vandervalk B.P."/>
            <person name="Mohamadi H."/>
            <person name="Chu J."/>
            <person name="Raymond A."/>
            <person name="Pleasance S."/>
            <person name="Coope R."/>
            <person name="Wildung M.R."/>
            <person name="Ritland C.E."/>
            <person name="Bousquet J."/>
            <person name="Jones S.J."/>
            <person name="Bohlmann J."/>
            <person name="Birol I."/>
        </authorList>
    </citation>
    <scope>NUCLEOTIDE SEQUENCE [LARGE SCALE GENOMIC DNA]</scope>
    <source>
        <tissue evidence="2">Flushing bud</tissue>
    </source>
</reference>
<keyword evidence="1" id="KW-0812">Transmembrane</keyword>
<keyword evidence="1" id="KW-1133">Transmembrane helix</keyword>
<proteinExistence type="predicted"/>
<geneLocation type="mitochondrion" evidence="2"/>
<dbReference type="EMBL" id="LKAM01000001">
    <property type="protein sequence ID" value="KUM50607.1"/>
    <property type="molecule type" value="Genomic_DNA"/>
</dbReference>
<accession>A0A101M4A3</accession>
<keyword evidence="2" id="KW-0496">Mitochondrion</keyword>
<gene>
    <name evidence="2" type="ORF">ABT39_MTgene451</name>
</gene>
<protein>
    <submittedName>
        <fullName evidence="2">Uncharacterized protein</fullName>
    </submittedName>
</protein>
<name>A0A101M4A3_PICGL</name>
<keyword evidence="1" id="KW-0472">Membrane</keyword>
<evidence type="ECO:0000256" key="1">
    <source>
        <dbReference type="SAM" id="Phobius"/>
    </source>
</evidence>
<feature type="transmembrane region" description="Helical" evidence="1">
    <location>
        <begin position="58"/>
        <end position="83"/>
    </location>
</feature>
<dbReference type="AlphaFoldDB" id="A0A101M4A3"/>
<feature type="transmembrane region" description="Helical" evidence="1">
    <location>
        <begin position="7"/>
        <end position="25"/>
    </location>
</feature>
<comment type="caution">
    <text evidence="2">The sequence shown here is derived from an EMBL/GenBank/DDBJ whole genome shotgun (WGS) entry which is preliminary data.</text>
</comment>
<evidence type="ECO:0000313" key="2">
    <source>
        <dbReference type="EMBL" id="KUM50607.1"/>
    </source>
</evidence>